<comment type="caution">
    <text evidence="1">The sequence shown here is derived from an EMBL/GenBank/DDBJ whole genome shotgun (WGS) entry which is preliminary data.</text>
</comment>
<gene>
    <name evidence="1" type="ORF">JIN87_24920</name>
</gene>
<sequence length="283" mass="30413">MPAPTQPQKADTLHALHHNGELLKLPNIWNPIGARILEAKGHPAVATASAAISAALGYADGELISRNTLVEQVSRIANSVDVPVTADIETGFGESTDELAETIRLITEAGAVGINLEDSIDENHTLRSIDEQCERIATARATANLAGINLYINARIDAFFCRQFATTKDALAEISIRSQAYLQAGASGIYPIGNSTLDVAKQIRDLTEAPINLLALPHAAKPSELAKIGINRLSYGPFVFRTCLQKLHETIDAIDESDNYDSISSGFSTEHVGPYLKLESEEA</sequence>
<organism evidence="1 2">
    <name type="scientific">Pelagicoccus mobilis</name>
    <dbReference type="NCBI Taxonomy" id="415221"/>
    <lineage>
        <taxon>Bacteria</taxon>
        <taxon>Pseudomonadati</taxon>
        <taxon>Verrucomicrobiota</taxon>
        <taxon>Opitutia</taxon>
        <taxon>Puniceicoccales</taxon>
        <taxon>Pelagicoccaceae</taxon>
        <taxon>Pelagicoccus</taxon>
    </lineage>
</organism>
<accession>A0A934S5J0</accession>
<keyword evidence="2" id="KW-1185">Reference proteome</keyword>
<dbReference type="InterPro" id="IPR040442">
    <property type="entry name" value="Pyrv_kinase-like_dom_sf"/>
</dbReference>
<dbReference type="InterPro" id="IPR015813">
    <property type="entry name" value="Pyrv/PenolPyrv_kinase-like_dom"/>
</dbReference>
<dbReference type="Pfam" id="PF13714">
    <property type="entry name" value="PEP_mutase"/>
    <property type="match status" value="1"/>
</dbReference>
<reference evidence="1" key="1">
    <citation type="submission" date="2021-01" db="EMBL/GenBank/DDBJ databases">
        <title>Modified the classification status of verrucomicrobia.</title>
        <authorList>
            <person name="Feng X."/>
        </authorList>
    </citation>
    <scope>NUCLEOTIDE SEQUENCE</scope>
    <source>
        <strain evidence="1">KCTC 13126</strain>
    </source>
</reference>
<dbReference type="RefSeq" id="WP_200358800.1">
    <property type="nucleotide sequence ID" value="NZ_JAENIL010000073.1"/>
</dbReference>
<dbReference type="CDD" id="cd00377">
    <property type="entry name" value="ICL_PEPM"/>
    <property type="match status" value="1"/>
</dbReference>
<dbReference type="Gene3D" id="3.20.20.60">
    <property type="entry name" value="Phosphoenolpyruvate-binding domains"/>
    <property type="match status" value="1"/>
</dbReference>
<keyword evidence="1" id="KW-0456">Lyase</keyword>
<evidence type="ECO:0000313" key="1">
    <source>
        <dbReference type="EMBL" id="MBK1880152.1"/>
    </source>
</evidence>
<name>A0A934S5J0_9BACT</name>
<dbReference type="EMBL" id="JAENIL010000073">
    <property type="protein sequence ID" value="MBK1880152.1"/>
    <property type="molecule type" value="Genomic_DNA"/>
</dbReference>
<dbReference type="GO" id="GO:0016829">
    <property type="term" value="F:lyase activity"/>
    <property type="evidence" value="ECO:0007669"/>
    <property type="project" value="UniProtKB-KW"/>
</dbReference>
<dbReference type="SUPFAM" id="SSF51621">
    <property type="entry name" value="Phosphoenolpyruvate/pyruvate domain"/>
    <property type="match status" value="1"/>
</dbReference>
<dbReference type="InterPro" id="IPR039556">
    <property type="entry name" value="ICL/PEPM"/>
</dbReference>
<dbReference type="Proteomes" id="UP000617628">
    <property type="component" value="Unassembled WGS sequence"/>
</dbReference>
<protein>
    <submittedName>
        <fullName evidence="1">Isocitrate lyase/phosphoenolpyruvate mutase family protein</fullName>
    </submittedName>
</protein>
<dbReference type="PANTHER" id="PTHR42905">
    <property type="entry name" value="PHOSPHOENOLPYRUVATE CARBOXYLASE"/>
    <property type="match status" value="1"/>
</dbReference>
<dbReference type="AlphaFoldDB" id="A0A934S5J0"/>
<dbReference type="PANTHER" id="PTHR42905:SF16">
    <property type="entry name" value="CARBOXYPHOSPHONOENOLPYRUVATE PHOSPHONOMUTASE-LIKE PROTEIN (AFU_ORTHOLOGUE AFUA_5G07230)"/>
    <property type="match status" value="1"/>
</dbReference>
<evidence type="ECO:0000313" key="2">
    <source>
        <dbReference type="Proteomes" id="UP000617628"/>
    </source>
</evidence>
<proteinExistence type="predicted"/>